<dbReference type="RefSeq" id="WP_144984166.1">
    <property type="nucleotide sequence ID" value="NZ_CP037920.1"/>
</dbReference>
<feature type="transmembrane region" description="Helical" evidence="1">
    <location>
        <begin position="65"/>
        <end position="90"/>
    </location>
</feature>
<dbReference type="Proteomes" id="UP000318704">
    <property type="component" value="Chromosome"/>
</dbReference>
<proteinExistence type="predicted"/>
<keyword evidence="1" id="KW-1133">Transmembrane helix</keyword>
<evidence type="ECO:0000313" key="2">
    <source>
        <dbReference type="EMBL" id="QDT96296.1"/>
    </source>
</evidence>
<sequence>MSEENEIQDGIEDELLMVLKAILTFISSVILAIIGVALGAVVGFYAPYFFCVLMGDGFEQVGWVFLFFTVPIGILAGGGLGCSLPLLFWAKWK</sequence>
<reference evidence="2 3" key="1">
    <citation type="submission" date="2019-03" db="EMBL/GenBank/DDBJ databases">
        <title>Deep-cultivation of Planctomycetes and their phenomic and genomic characterization uncovers novel biology.</title>
        <authorList>
            <person name="Wiegand S."/>
            <person name="Jogler M."/>
            <person name="Boedeker C."/>
            <person name="Pinto D."/>
            <person name="Vollmers J."/>
            <person name="Rivas-Marin E."/>
            <person name="Kohn T."/>
            <person name="Peeters S.H."/>
            <person name="Heuer A."/>
            <person name="Rast P."/>
            <person name="Oberbeckmann S."/>
            <person name="Bunk B."/>
            <person name="Jeske O."/>
            <person name="Meyerdierks A."/>
            <person name="Storesund J.E."/>
            <person name="Kallscheuer N."/>
            <person name="Luecker S."/>
            <person name="Lage O.M."/>
            <person name="Pohl T."/>
            <person name="Merkel B.J."/>
            <person name="Hornburger P."/>
            <person name="Mueller R.-W."/>
            <person name="Bruemmer F."/>
            <person name="Labrenz M."/>
            <person name="Spormann A.M."/>
            <person name="Op den Camp H."/>
            <person name="Overmann J."/>
            <person name="Amann R."/>
            <person name="Jetten M.S.M."/>
            <person name="Mascher T."/>
            <person name="Medema M.H."/>
            <person name="Devos D.P."/>
            <person name="Kaster A.-K."/>
            <person name="Ovreas L."/>
            <person name="Rohde M."/>
            <person name="Galperin M.Y."/>
            <person name="Jogler C."/>
        </authorList>
    </citation>
    <scope>NUCLEOTIDE SEQUENCE [LARGE SCALE GENOMIC DNA]</scope>
    <source>
        <strain evidence="2 3">V144</strain>
    </source>
</reference>
<keyword evidence="1" id="KW-0472">Membrane</keyword>
<gene>
    <name evidence="2" type="ORF">V144x_17500</name>
</gene>
<protein>
    <submittedName>
        <fullName evidence="2">Uncharacterized protein</fullName>
    </submittedName>
</protein>
<feature type="transmembrane region" description="Helical" evidence="1">
    <location>
        <begin position="21"/>
        <end position="45"/>
    </location>
</feature>
<keyword evidence="1" id="KW-0812">Transmembrane</keyword>
<name>A0A517VTF8_9PLAN</name>
<accession>A0A517VTF8</accession>
<organism evidence="2 3">
    <name type="scientific">Gimesia aquarii</name>
    <dbReference type="NCBI Taxonomy" id="2527964"/>
    <lineage>
        <taxon>Bacteria</taxon>
        <taxon>Pseudomonadati</taxon>
        <taxon>Planctomycetota</taxon>
        <taxon>Planctomycetia</taxon>
        <taxon>Planctomycetales</taxon>
        <taxon>Planctomycetaceae</taxon>
        <taxon>Gimesia</taxon>
    </lineage>
</organism>
<dbReference type="KEGG" id="gaw:V144x_17500"/>
<dbReference type="AlphaFoldDB" id="A0A517VTF8"/>
<dbReference type="EMBL" id="CP037920">
    <property type="protein sequence ID" value="QDT96296.1"/>
    <property type="molecule type" value="Genomic_DNA"/>
</dbReference>
<evidence type="ECO:0000313" key="3">
    <source>
        <dbReference type="Proteomes" id="UP000318704"/>
    </source>
</evidence>
<evidence type="ECO:0000256" key="1">
    <source>
        <dbReference type="SAM" id="Phobius"/>
    </source>
</evidence>